<sequence>MPRVAATDARHSPIELFTPYEKPPDTTLEKLSEELLAGQRLCGTRLPKLKPPRHALSLALIDVRRPVVYFQEIRVYKRLGIPVLDSNSAPESEAELLTTELSPLQFTVSYASKINLKGFGQTRQPKTAWHVV</sequence>
<dbReference type="EMBL" id="CAKXAJ010026296">
    <property type="protein sequence ID" value="CAH2265941.1"/>
    <property type="molecule type" value="Genomic_DNA"/>
</dbReference>
<dbReference type="AlphaFoldDB" id="A0A8S4SL77"/>
<comment type="caution">
    <text evidence="1">The sequence shown here is derived from an EMBL/GenBank/DDBJ whole genome shotgun (WGS) entry which is preliminary data.</text>
</comment>
<gene>
    <name evidence="1" type="primary">jg5846</name>
    <name evidence="1" type="ORF">PAEG_LOCUS25123</name>
</gene>
<dbReference type="Proteomes" id="UP000838756">
    <property type="component" value="Unassembled WGS sequence"/>
</dbReference>
<name>A0A8S4SL77_9NEOP</name>
<accession>A0A8S4SL77</accession>
<keyword evidence="2" id="KW-1185">Reference proteome</keyword>
<proteinExistence type="predicted"/>
<evidence type="ECO:0000313" key="1">
    <source>
        <dbReference type="EMBL" id="CAH2265941.1"/>
    </source>
</evidence>
<reference evidence="1" key="1">
    <citation type="submission" date="2022-03" db="EMBL/GenBank/DDBJ databases">
        <authorList>
            <person name="Lindestad O."/>
        </authorList>
    </citation>
    <scope>NUCLEOTIDE SEQUENCE</scope>
</reference>
<organism evidence="1 2">
    <name type="scientific">Pararge aegeria aegeria</name>
    <dbReference type="NCBI Taxonomy" id="348720"/>
    <lineage>
        <taxon>Eukaryota</taxon>
        <taxon>Metazoa</taxon>
        <taxon>Ecdysozoa</taxon>
        <taxon>Arthropoda</taxon>
        <taxon>Hexapoda</taxon>
        <taxon>Insecta</taxon>
        <taxon>Pterygota</taxon>
        <taxon>Neoptera</taxon>
        <taxon>Endopterygota</taxon>
        <taxon>Lepidoptera</taxon>
        <taxon>Glossata</taxon>
        <taxon>Ditrysia</taxon>
        <taxon>Papilionoidea</taxon>
        <taxon>Nymphalidae</taxon>
        <taxon>Satyrinae</taxon>
        <taxon>Satyrini</taxon>
        <taxon>Parargina</taxon>
        <taxon>Pararge</taxon>
    </lineage>
</organism>
<evidence type="ECO:0000313" key="2">
    <source>
        <dbReference type="Proteomes" id="UP000838756"/>
    </source>
</evidence>
<protein>
    <submittedName>
        <fullName evidence="1">Jg5846 protein</fullName>
    </submittedName>
</protein>